<dbReference type="AlphaFoldDB" id="A0A1D3RUG4"/>
<evidence type="ECO:0000256" key="1">
    <source>
        <dbReference type="SAM" id="MobiDB-lite"/>
    </source>
</evidence>
<evidence type="ECO:0000313" key="2">
    <source>
        <dbReference type="EMBL" id="SCN59873.1"/>
    </source>
</evidence>
<sequence length="649" mass="78046">MRHFSYYHIIHNAENMKDMKSVKRMKNMKNMKKILYELKCIEKGLERGKEKNGLWGKEISNPWLYKQYIEKKNILNNLHNIIKNYYDLASYFEGKKKKKTFFDINKNAFLDKFGNRNKRWISEIERKQMEEEKKMFKLKMERRKLIHNKYKYEIKKVIRMDKTINTFKNVAKQVYSSYRRNNKMENWRVKKKREKKGKIFTAKMKKKKILINIEKNLIFNNLILEIYKFTHSICHITNDNTFGWEVNPNSRQLKDSSMGKSKYGKEKECASPSDNKSYEEIDGKNEKPLSATILEVLFKNSIELIGKAENNMGNNNNLLIKKIDNNLLYIIDSDIMLTKIMVYFDLIDIFISYFLFISNCINKEVIYYVNIFIIIIEQFRNKFSLLSKTIIENKNIFTIFFLFSNSIKKNILNNETSMCRYFNFEKKTEWDCTNLFNNKYEKGNKCFLNDVKEIYLNWMYSYDQGESSKIENEDSKNEQVGNLANEEDISKERIKKRVFNKLQTSVGSDEILYSRKNMLYEKNNNIKDEPENVTHGHDNLNIIKLINSMSSKNKDMIEKDFNYIIINDERESDCVNMALNIHEEDKENIKFYKGYIKEHICNFFENKYNLKKIQNNNYNKLKENNIKKNTVKNNVSLFENYKNIFHKFF</sequence>
<feature type="region of interest" description="Disordered" evidence="1">
    <location>
        <begin position="255"/>
        <end position="281"/>
    </location>
</feature>
<gene>
    <name evidence="2" type="ORF">PCHCB_000174300</name>
</gene>
<dbReference type="EMBL" id="LT608160">
    <property type="protein sequence ID" value="SCN59873.1"/>
    <property type="molecule type" value="Genomic_DNA"/>
</dbReference>
<dbReference type="Proteomes" id="UP000195489">
    <property type="component" value="Chromosome 8"/>
</dbReference>
<accession>A0A1D3RUG4</accession>
<reference evidence="2 3" key="1">
    <citation type="submission" date="2016-08" db="EMBL/GenBank/DDBJ databases">
        <authorList>
            <consortium name="Pathogen Informatics"/>
        </authorList>
    </citation>
    <scope>NUCLEOTIDE SEQUENCE [LARGE SCALE GENOMIC DNA]</scope>
    <source>
        <strain evidence="2 3">CB</strain>
    </source>
</reference>
<evidence type="ECO:0000313" key="3">
    <source>
        <dbReference type="Proteomes" id="UP000195489"/>
    </source>
</evidence>
<protein>
    <submittedName>
        <fullName evidence="2">Uncharacterized protein</fullName>
    </submittedName>
</protein>
<name>A0A1D3RUG4_PLACU</name>
<organism evidence="2 3">
    <name type="scientific">Plasmodium chabaudi chabaudi</name>
    <dbReference type="NCBI Taxonomy" id="31271"/>
    <lineage>
        <taxon>Eukaryota</taxon>
        <taxon>Sar</taxon>
        <taxon>Alveolata</taxon>
        <taxon>Apicomplexa</taxon>
        <taxon>Aconoidasida</taxon>
        <taxon>Haemosporida</taxon>
        <taxon>Plasmodiidae</taxon>
        <taxon>Plasmodium</taxon>
        <taxon>Plasmodium (Vinckeia)</taxon>
    </lineage>
</organism>
<proteinExistence type="predicted"/>